<keyword evidence="2" id="KW-0862">Zinc</keyword>
<dbReference type="GO" id="GO:0070403">
    <property type="term" value="F:NAD+ binding"/>
    <property type="evidence" value="ECO:0007669"/>
    <property type="project" value="TreeGrafter"/>
</dbReference>
<feature type="binding site" evidence="2">
    <location>
        <position position="141"/>
    </location>
    <ligand>
        <name>Zn(2+)</name>
        <dbReference type="ChEBI" id="CHEBI:29105"/>
    </ligand>
</feature>
<dbReference type="PANTHER" id="PTHR11085">
    <property type="entry name" value="NAD-DEPENDENT PROTEIN DEACYLASE SIRTUIN-5, MITOCHONDRIAL-RELATED"/>
    <property type="match status" value="1"/>
</dbReference>
<dbReference type="InterPro" id="IPR026590">
    <property type="entry name" value="Ssirtuin_cat_dom"/>
</dbReference>
<dbReference type="GeneID" id="303114057"/>
<dbReference type="PANTHER" id="PTHR11085:SF10">
    <property type="entry name" value="NAD-DEPENDENT PROTEIN DEACYLASE SIRTUIN-5, MITOCHONDRIAL-RELATED"/>
    <property type="match status" value="1"/>
</dbReference>
<dbReference type="Gene3D" id="3.40.50.1220">
    <property type="entry name" value="TPP-binding domain"/>
    <property type="match status" value="1"/>
</dbReference>
<organism evidence="4 5">
    <name type="scientific">Hornefia butyriciproducens</name>
    <dbReference type="NCBI Taxonomy" id="2652293"/>
    <lineage>
        <taxon>Bacteria</taxon>
        <taxon>Bacillati</taxon>
        <taxon>Bacillota</taxon>
        <taxon>Clostridia</taxon>
        <taxon>Peptostreptococcales</taxon>
        <taxon>Anaerovoracaceae</taxon>
        <taxon>Hornefia</taxon>
    </lineage>
</organism>
<dbReference type="GO" id="GO:0046872">
    <property type="term" value="F:metal ion binding"/>
    <property type="evidence" value="ECO:0007669"/>
    <property type="project" value="UniProtKB-KW"/>
</dbReference>
<protein>
    <submittedName>
        <fullName evidence="4">Sir2 silent information regulator family NAD-dependent deacetylase</fullName>
    </submittedName>
</protein>
<dbReference type="GO" id="GO:0017136">
    <property type="term" value="F:histone deacetylase activity, NAD-dependent"/>
    <property type="evidence" value="ECO:0007669"/>
    <property type="project" value="TreeGrafter"/>
</dbReference>
<keyword evidence="5" id="KW-1185">Reference proteome</keyword>
<dbReference type="EMBL" id="VUMZ01000001">
    <property type="protein sequence ID" value="MST51074.1"/>
    <property type="molecule type" value="Genomic_DNA"/>
</dbReference>
<reference evidence="4 5" key="1">
    <citation type="submission" date="2019-08" db="EMBL/GenBank/DDBJ databases">
        <title>In-depth cultivation of the pig gut microbiome towards novel bacterial diversity and tailored functional studies.</title>
        <authorList>
            <person name="Wylensek D."/>
            <person name="Hitch T.C.A."/>
            <person name="Clavel T."/>
        </authorList>
    </citation>
    <scope>NUCLEOTIDE SEQUENCE [LARGE SCALE GENOMIC DNA]</scope>
    <source>
        <strain evidence="4 5">WCA-MUC-591-APC-3H</strain>
    </source>
</reference>
<evidence type="ECO:0000256" key="2">
    <source>
        <dbReference type="PROSITE-ProRule" id="PRU00236"/>
    </source>
</evidence>
<dbReference type="InterPro" id="IPR050134">
    <property type="entry name" value="NAD-dep_sirtuin_deacylases"/>
</dbReference>
<feature type="binding site" evidence="2">
    <location>
        <position position="137"/>
    </location>
    <ligand>
        <name>Zn(2+)</name>
        <dbReference type="ChEBI" id="CHEBI:29105"/>
    </ligand>
</feature>
<dbReference type="Proteomes" id="UP000474676">
    <property type="component" value="Unassembled WGS sequence"/>
</dbReference>
<dbReference type="InterPro" id="IPR029035">
    <property type="entry name" value="DHS-like_NAD/FAD-binding_dom"/>
</dbReference>
<feature type="binding site" evidence="2">
    <location>
        <position position="175"/>
    </location>
    <ligand>
        <name>Zn(2+)</name>
        <dbReference type="ChEBI" id="CHEBI:29105"/>
    </ligand>
</feature>
<dbReference type="AlphaFoldDB" id="A0A6L5Y2Q4"/>
<feature type="binding site" evidence="2">
    <location>
        <position position="172"/>
    </location>
    <ligand>
        <name>Zn(2+)</name>
        <dbReference type="ChEBI" id="CHEBI:29105"/>
    </ligand>
</feature>
<comment type="caution">
    <text evidence="4">The sequence shown here is derived from an EMBL/GenBank/DDBJ whole genome shotgun (WGS) entry which is preliminary data.</text>
</comment>
<feature type="domain" description="Deacetylase sirtuin-type" evidence="3">
    <location>
        <begin position="1"/>
        <end position="283"/>
    </location>
</feature>
<keyword evidence="1" id="KW-0520">NAD</keyword>
<name>A0A6L5Y2Q4_9FIRM</name>
<accession>A0A6L5Y2Q4</accession>
<dbReference type="PROSITE" id="PS50305">
    <property type="entry name" value="SIRTUIN"/>
    <property type="match status" value="1"/>
</dbReference>
<gene>
    <name evidence="4" type="ORF">FYJ64_01855</name>
</gene>
<sequence length="283" mass="32187">MSEQFLFGKAVKTIADATHVIIGAGAGLSEASGIEMGGRLFHEQFRDYQQKYGIQDLYSGGFYPFPTEEERWAFWARHIWLSRYKVGGTPLYRDLLALVKDKSYFVISTNCDNQFVLSGFPEDRVFQVQGDLSEFQCSIPCHQKVYRNEDAVKRMVETTHGFRIPSDLLPRCPVCGKPMSMHLRMDNTFVEDETWHERSTAYQEFLEQAMAHKPVLLELGVGFNTPGIIRYPFERIAAANPDAMLIRVNQGNAGASYIDLTNILSIQQDLKVAIDKLKRWSAA</sequence>
<evidence type="ECO:0000313" key="4">
    <source>
        <dbReference type="EMBL" id="MST51074.1"/>
    </source>
</evidence>
<evidence type="ECO:0000256" key="1">
    <source>
        <dbReference type="ARBA" id="ARBA00023027"/>
    </source>
</evidence>
<evidence type="ECO:0000259" key="3">
    <source>
        <dbReference type="PROSITE" id="PS50305"/>
    </source>
</evidence>
<dbReference type="RefSeq" id="WP_154573549.1">
    <property type="nucleotide sequence ID" value="NZ_VUMZ01000001.1"/>
</dbReference>
<dbReference type="SUPFAM" id="SSF52467">
    <property type="entry name" value="DHS-like NAD/FAD-binding domain"/>
    <property type="match status" value="1"/>
</dbReference>
<proteinExistence type="predicted"/>
<evidence type="ECO:0000313" key="5">
    <source>
        <dbReference type="Proteomes" id="UP000474676"/>
    </source>
</evidence>
<keyword evidence="2" id="KW-0479">Metal-binding</keyword>
<comment type="caution">
    <text evidence="2">Lacks conserved residue(s) required for the propagation of feature annotation.</text>
</comment>